<gene>
    <name evidence="1" type="ORF">SETIT_2G377600v2</name>
</gene>
<accession>A0A368Q761</accession>
<protein>
    <submittedName>
        <fullName evidence="1">Uncharacterized protein</fullName>
    </submittedName>
</protein>
<proteinExistence type="predicted"/>
<reference evidence="1" key="2">
    <citation type="submission" date="2015-07" db="EMBL/GenBank/DDBJ databases">
        <authorList>
            <person name="Noorani M."/>
        </authorList>
    </citation>
    <scope>NUCLEOTIDE SEQUENCE</scope>
    <source>
        <strain evidence="1">Yugu1</strain>
    </source>
</reference>
<sequence length="127" mass="14008">MDMWRSFGCALTLQGSSGYIRILSLQSGSPARVSKMVFFGYPCRIVACQLGVAGETTEPGDCEDCSAHSTEKQYASSVLLMDFEDLFVDWVPAMSFILGSSSLREMEKARLAAMAVVSDEDRWVLLF</sequence>
<evidence type="ECO:0000313" key="1">
    <source>
        <dbReference type="EMBL" id="RCV13831.1"/>
    </source>
</evidence>
<dbReference type="AlphaFoldDB" id="A0A368Q761"/>
<organism evidence="1">
    <name type="scientific">Setaria italica</name>
    <name type="common">Foxtail millet</name>
    <name type="synonym">Panicum italicum</name>
    <dbReference type="NCBI Taxonomy" id="4555"/>
    <lineage>
        <taxon>Eukaryota</taxon>
        <taxon>Viridiplantae</taxon>
        <taxon>Streptophyta</taxon>
        <taxon>Embryophyta</taxon>
        <taxon>Tracheophyta</taxon>
        <taxon>Spermatophyta</taxon>
        <taxon>Magnoliopsida</taxon>
        <taxon>Liliopsida</taxon>
        <taxon>Poales</taxon>
        <taxon>Poaceae</taxon>
        <taxon>PACMAD clade</taxon>
        <taxon>Panicoideae</taxon>
        <taxon>Panicodae</taxon>
        <taxon>Paniceae</taxon>
        <taxon>Cenchrinae</taxon>
        <taxon>Setaria</taxon>
    </lineage>
</organism>
<reference evidence="1" key="1">
    <citation type="journal article" date="2012" name="Nat. Biotechnol.">
        <title>Reference genome sequence of the model plant Setaria.</title>
        <authorList>
            <person name="Bennetzen J.L."/>
            <person name="Schmutz J."/>
            <person name="Wang H."/>
            <person name="Percifield R."/>
            <person name="Hawkins J."/>
            <person name="Pontaroli A.C."/>
            <person name="Estep M."/>
            <person name="Feng L."/>
            <person name="Vaughn J.N."/>
            <person name="Grimwood J."/>
            <person name="Jenkins J."/>
            <person name="Barry K."/>
            <person name="Lindquist E."/>
            <person name="Hellsten U."/>
            <person name="Deshpande S."/>
            <person name="Wang X."/>
            <person name="Wu X."/>
            <person name="Mitros T."/>
            <person name="Triplett J."/>
            <person name="Yang X."/>
            <person name="Ye C.Y."/>
            <person name="Mauro-Herrera M."/>
            <person name="Wang L."/>
            <person name="Li P."/>
            <person name="Sharma M."/>
            <person name="Sharma R."/>
            <person name="Ronald P.C."/>
            <person name="Panaud O."/>
            <person name="Kellogg E.A."/>
            <person name="Brutnell T.P."/>
            <person name="Doust A.N."/>
            <person name="Tuskan G.A."/>
            <person name="Rokhsar D."/>
            <person name="Devos K.M."/>
        </authorList>
    </citation>
    <scope>NUCLEOTIDE SEQUENCE [LARGE SCALE GENOMIC DNA]</scope>
    <source>
        <strain evidence="1">Yugu1</strain>
    </source>
</reference>
<dbReference type="OrthoDB" id="711542at2759"/>
<name>A0A368Q761_SETIT</name>
<dbReference type="EMBL" id="CM003529">
    <property type="protein sequence ID" value="RCV13831.1"/>
    <property type="molecule type" value="Genomic_DNA"/>
</dbReference>